<keyword evidence="2" id="KW-1185">Reference proteome</keyword>
<dbReference type="Proteomes" id="UP001177260">
    <property type="component" value="Unassembled WGS sequence"/>
</dbReference>
<evidence type="ECO:0000313" key="1">
    <source>
        <dbReference type="EMBL" id="KAK1141737.1"/>
    </source>
</evidence>
<reference evidence="1 2" key="1">
    <citation type="journal article" date="2023" name="ACS Omega">
        <title>Identification of the Neoaspergillic Acid Biosynthesis Gene Cluster by Establishing an In Vitro CRISPR-Ribonucleoprotein Genetic System in Aspergillus melleus.</title>
        <authorList>
            <person name="Yuan B."/>
            <person name="Grau M.F."/>
            <person name="Murata R.M."/>
            <person name="Torok T."/>
            <person name="Venkateswaran K."/>
            <person name="Stajich J.E."/>
            <person name="Wang C.C.C."/>
        </authorList>
    </citation>
    <scope>NUCLEOTIDE SEQUENCE [LARGE SCALE GENOMIC DNA]</scope>
    <source>
        <strain evidence="1 2">IMV 1140</strain>
    </source>
</reference>
<gene>
    <name evidence="1" type="ORF">N8T08_008835</name>
</gene>
<organism evidence="1 2">
    <name type="scientific">Aspergillus melleus</name>
    <dbReference type="NCBI Taxonomy" id="138277"/>
    <lineage>
        <taxon>Eukaryota</taxon>
        <taxon>Fungi</taxon>
        <taxon>Dikarya</taxon>
        <taxon>Ascomycota</taxon>
        <taxon>Pezizomycotina</taxon>
        <taxon>Eurotiomycetes</taxon>
        <taxon>Eurotiomycetidae</taxon>
        <taxon>Eurotiales</taxon>
        <taxon>Aspergillaceae</taxon>
        <taxon>Aspergillus</taxon>
        <taxon>Aspergillus subgen. Circumdati</taxon>
    </lineage>
</organism>
<proteinExistence type="predicted"/>
<protein>
    <submittedName>
        <fullName evidence="1">Uncharacterized protein</fullName>
    </submittedName>
</protein>
<accession>A0ACC3AW28</accession>
<evidence type="ECO:0000313" key="2">
    <source>
        <dbReference type="Proteomes" id="UP001177260"/>
    </source>
</evidence>
<sequence length="517" mass="57712">MTTNQPSSTLEKRDVVSSFIFHFPPDRPNEPVVALFRRSDKVNTYQHHLAPISGTISRNDNDPLTAAWRELQEETTLTPASLSLWRTGKPFTFSDPSVNREWKIHPFAFRLTSPESTIKIDWEHEGWEWHDPRAVSDNESFGEVPRLKESLHRVWFEGSVNLRAGKAFAACLDRLHNDHESGANELTAIALSGFRDFIMHTRNGLDENWWATVRMVAWHLVKNGRESMAAATLNAVLSALAGVHDVLIQNTDDDVKWDRILAHMDFEVRRRTANTGRILESFTEYLKLNFVADGKRDKITILTMSASSTIRDSILDAFAALDFQTLELRVLESRPLFEGASIASSILCRFKTQLEGSGKNLSIKIYTDASAALAAEHVDIVLLGADRISAHKGVSNKTGSLPAALSAKHVSPKAQVIVLSGLEKINGTCGLIDDNKREDNGPREVVHSWGNDGIKGMKVLHEGMDRGVVEVKNVYFEWVPFSLIDTFVSEEGILDVETIAGQSKQLGLLADRYFGDL</sequence>
<comment type="caution">
    <text evidence="1">The sequence shown here is derived from an EMBL/GenBank/DDBJ whole genome shotgun (WGS) entry which is preliminary data.</text>
</comment>
<name>A0ACC3AW28_9EURO</name>
<dbReference type="EMBL" id="JAOPJF010000060">
    <property type="protein sequence ID" value="KAK1141737.1"/>
    <property type="molecule type" value="Genomic_DNA"/>
</dbReference>